<dbReference type="EMBL" id="LAZR01035121">
    <property type="protein sequence ID" value="KKL28369.1"/>
    <property type="molecule type" value="Genomic_DNA"/>
</dbReference>
<dbReference type="AlphaFoldDB" id="A0A0F9C2I3"/>
<evidence type="ECO:0000256" key="1">
    <source>
        <dbReference type="SAM" id="Phobius"/>
    </source>
</evidence>
<evidence type="ECO:0000313" key="2">
    <source>
        <dbReference type="EMBL" id="KKL28369.1"/>
    </source>
</evidence>
<sequence length="55" mass="6286">MFRWELLLAGTVAVAIWELLRTVFTGAPDFKAAWFTMVGISVALGMLWIQERRDT</sequence>
<gene>
    <name evidence="2" type="ORF">LCGC14_2375810</name>
</gene>
<reference evidence="2" key="1">
    <citation type="journal article" date="2015" name="Nature">
        <title>Complex archaea that bridge the gap between prokaryotes and eukaryotes.</title>
        <authorList>
            <person name="Spang A."/>
            <person name="Saw J.H."/>
            <person name="Jorgensen S.L."/>
            <person name="Zaremba-Niedzwiedzka K."/>
            <person name="Martijn J."/>
            <person name="Lind A.E."/>
            <person name="van Eijk R."/>
            <person name="Schleper C."/>
            <person name="Guy L."/>
            <person name="Ettema T.J."/>
        </authorList>
    </citation>
    <scope>NUCLEOTIDE SEQUENCE</scope>
</reference>
<organism evidence="2">
    <name type="scientific">marine sediment metagenome</name>
    <dbReference type="NCBI Taxonomy" id="412755"/>
    <lineage>
        <taxon>unclassified sequences</taxon>
        <taxon>metagenomes</taxon>
        <taxon>ecological metagenomes</taxon>
    </lineage>
</organism>
<comment type="caution">
    <text evidence="2">The sequence shown here is derived from an EMBL/GenBank/DDBJ whole genome shotgun (WGS) entry which is preliminary data.</text>
</comment>
<keyword evidence="1" id="KW-0472">Membrane</keyword>
<protein>
    <submittedName>
        <fullName evidence="2">Uncharacterized protein</fullName>
    </submittedName>
</protein>
<keyword evidence="1" id="KW-0812">Transmembrane</keyword>
<name>A0A0F9C2I3_9ZZZZ</name>
<keyword evidence="1" id="KW-1133">Transmembrane helix</keyword>
<feature type="transmembrane region" description="Helical" evidence="1">
    <location>
        <begin position="32"/>
        <end position="49"/>
    </location>
</feature>
<proteinExistence type="predicted"/>
<accession>A0A0F9C2I3</accession>